<dbReference type="STRING" id="6216.A0A158QC78"/>
<protein>
    <submittedName>
        <fullName evidence="11">Peptidase S1 domain-containing protein</fullName>
    </submittedName>
</protein>
<proteinExistence type="inferred from homology"/>
<evidence type="ECO:0000256" key="7">
    <source>
        <dbReference type="SAM" id="SignalP"/>
    </source>
</evidence>
<sequence length="434" mass="49572">MKIRFIFFALLVPLTFCSEENFPPQKPTKVQNKFFTEYVWDRSTLLLKRKLFLFRNELYSPWSDWGNCIHKDCTELRYRHCLNDSYEEWIPNIFRTKNCPFEYIVESRRCLNDTLCHKKAEFIVHCSKCVFTPQLTTNHFVNTTVNPTMSALYVRPFGASTPSSGIVESPFCGATLISQQWLITAAHCLSELVTDRILTVGQIFNVEEEMETTIVAKIGDHNRDKNDGPHEVTRVIQMAIIHPDYRRGYSEQGFDVALLKMDEPVEFGDKINSICLPDHYLNLPEGHKCYAAGWGATSPDTSSLPVSVGFMDFYSVIFPTLKPCGLGQSSNNRRCSSPKQPLKLLEVDLPLVSLRRCRRTFRNLREWIHVCAGGKGKDTCRGDSGGGLFCQNPEDSRWYIYGITSFGSVRGCGEHYGVYTCTRGISEWIHENAD</sequence>
<name>A0A158QC78_HYMDI</name>
<evidence type="ECO:0000256" key="3">
    <source>
        <dbReference type="ARBA" id="ARBA00022729"/>
    </source>
</evidence>
<dbReference type="InterPro" id="IPR001314">
    <property type="entry name" value="Peptidase_S1A"/>
</dbReference>
<evidence type="ECO:0000256" key="6">
    <source>
        <dbReference type="ARBA" id="ARBA00024195"/>
    </source>
</evidence>
<dbReference type="Gene3D" id="2.40.10.10">
    <property type="entry name" value="Trypsin-like serine proteases"/>
    <property type="match status" value="2"/>
</dbReference>
<evidence type="ECO:0000313" key="11">
    <source>
        <dbReference type="WBParaSite" id="HDID_0000109001-mRNA-1"/>
    </source>
</evidence>
<feature type="domain" description="Peptidase S1" evidence="8">
    <location>
        <begin position="147"/>
        <end position="434"/>
    </location>
</feature>
<dbReference type="GO" id="GO:0006508">
    <property type="term" value="P:proteolysis"/>
    <property type="evidence" value="ECO:0007669"/>
    <property type="project" value="InterPro"/>
</dbReference>
<keyword evidence="4" id="KW-1015">Disulfide bond</keyword>
<evidence type="ECO:0000256" key="1">
    <source>
        <dbReference type="ARBA" id="ARBA00004613"/>
    </source>
</evidence>
<dbReference type="PROSITE" id="PS00134">
    <property type="entry name" value="TRYPSIN_HIS"/>
    <property type="match status" value="1"/>
</dbReference>
<dbReference type="FunFam" id="2.40.10.10:FF:000054">
    <property type="entry name" value="Complement C1r subcomponent"/>
    <property type="match status" value="1"/>
</dbReference>
<dbReference type="InterPro" id="IPR051487">
    <property type="entry name" value="Ser/Thr_Proteases_Immune/Dev"/>
</dbReference>
<reference evidence="11" key="1">
    <citation type="submission" date="2016-04" db="UniProtKB">
        <authorList>
            <consortium name="WormBaseParasite"/>
        </authorList>
    </citation>
    <scope>IDENTIFICATION</scope>
</reference>
<organism evidence="11">
    <name type="scientific">Hymenolepis diminuta</name>
    <name type="common">Rat tapeworm</name>
    <dbReference type="NCBI Taxonomy" id="6216"/>
    <lineage>
        <taxon>Eukaryota</taxon>
        <taxon>Metazoa</taxon>
        <taxon>Spiralia</taxon>
        <taxon>Lophotrochozoa</taxon>
        <taxon>Platyhelminthes</taxon>
        <taxon>Cestoda</taxon>
        <taxon>Eucestoda</taxon>
        <taxon>Cyclophyllidea</taxon>
        <taxon>Hymenolepididae</taxon>
        <taxon>Hymenolepis</taxon>
    </lineage>
</organism>
<dbReference type="PRINTS" id="PR00722">
    <property type="entry name" value="CHYMOTRYPSIN"/>
</dbReference>
<evidence type="ECO:0000256" key="5">
    <source>
        <dbReference type="ARBA" id="ARBA00023180"/>
    </source>
</evidence>
<gene>
    <name evidence="9" type="ORF">HDID_LOCUS1091</name>
</gene>
<dbReference type="InterPro" id="IPR009003">
    <property type="entry name" value="Peptidase_S1_PA"/>
</dbReference>
<keyword evidence="3 7" id="KW-0732">Signal</keyword>
<evidence type="ECO:0000259" key="8">
    <source>
        <dbReference type="PROSITE" id="PS50240"/>
    </source>
</evidence>
<dbReference type="SMART" id="SM00020">
    <property type="entry name" value="Tryp_SPc"/>
    <property type="match status" value="1"/>
</dbReference>
<evidence type="ECO:0000313" key="9">
    <source>
        <dbReference type="EMBL" id="VDL18552.1"/>
    </source>
</evidence>
<dbReference type="CDD" id="cd00190">
    <property type="entry name" value="Tryp_SPc"/>
    <property type="match status" value="1"/>
</dbReference>
<reference evidence="9 10" key="2">
    <citation type="submission" date="2018-11" db="EMBL/GenBank/DDBJ databases">
        <authorList>
            <consortium name="Pathogen Informatics"/>
        </authorList>
    </citation>
    <scope>NUCLEOTIDE SEQUENCE [LARGE SCALE GENOMIC DNA]</scope>
</reference>
<dbReference type="GO" id="GO:0004252">
    <property type="term" value="F:serine-type endopeptidase activity"/>
    <property type="evidence" value="ECO:0007669"/>
    <property type="project" value="InterPro"/>
</dbReference>
<dbReference type="AlphaFoldDB" id="A0A158QC78"/>
<evidence type="ECO:0000313" key="10">
    <source>
        <dbReference type="Proteomes" id="UP000274504"/>
    </source>
</evidence>
<comment type="similarity">
    <text evidence="6">Belongs to the peptidase S1 family. CLIP subfamily.</text>
</comment>
<feature type="chain" id="PRO_5043135341" evidence="7">
    <location>
        <begin position="18"/>
        <end position="434"/>
    </location>
</feature>
<dbReference type="EMBL" id="UYSG01000180">
    <property type="protein sequence ID" value="VDL18552.1"/>
    <property type="molecule type" value="Genomic_DNA"/>
</dbReference>
<accession>A0A158QC78</accession>
<dbReference type="InterPro" id="IPR043504">
    <property type="entry name" value="Peptidase_S1_PA_chymotrypsin"/>
</dbReference>
<keyword evidence="2" id="KW-0964">Secreted</keyword>
<dbReference type="Pfam" id="PF00089">
    <property type="entry name" value="Trypsin"/>
    <property type="match status" value="2"/>
</dbReference>
<comment type="subcellular location">
    <subcellularLocation>
        <location evidence="1">Secreted</location>
    </subcellularLocation>
</comment>
<dbReference type="Proteomes" id="UP000274504">
    <property type="component" value="Unassembled WGS sequence"/>
</dbReference>
<dbReference type="PROSITE" id="PS50240">
    <property type="entry name" value="TRYPSIN_DOM"/>
    <property type="match status" value="1"/>
</dbReference>
<keyword evidence="5" id="KW-0325">Glycoprotein</keyword>
<dbReference type="OrthoDB" id="10004439at2759"/>
<dbReference type="WBParaSite" id="HDID_0000109001-mRNA-1">
    <property type="protein sequence ID" value="HDID_0000109001-mRNA-1"/>
    <property type="gene ID" value="HDID_0000109001"/>
</dbReference>
<dbReference type="InterPro" id="IPR001254">
    <property type="entry name" value="Trypsin_dom"/>
</dbReference>
<evidence type="ECO:0000256" key="4">
    <source>
        <dbReference type="ARBA" id="ARBA00023157"/>
    </source>
</evidence>
<dbReference type="InterPro" id="IPR018114">
    <property type="entry name" value="TRYPSIN_HIS"/>
</dbReference>
<dbReference type="SUPFAM" id="SSF50494">
    <property type="entry name" value="Trypsin-like serine proteases"/>
    <property type="match status" value="1"/>
</dbReference>
<evidence type="ECO:0000256" key="2">
    <source>
        <dbReference type="ARBA" id="ARBA00022525"/>
    </source>
</evidence>
<feature type="signal peptide" evidence="7">
    <location>
        <begin position="1"/>
        <end position="17"/>
    </location>
</feature>
<dbReference type="GO" id="GO:0005576">
    <property type="term" value="C:extracellular region"/>
    <property type="evidence" value="ECO:0007669"/>
    <property type="project" value="UniProtKB-SubCell"/>
</dbReference>
<dbReference type="PANTHER" id="PTHR24256">
    <property type="entry name" value="TRYPTASE-RELATED"/>
    <property type="match status" value="1"/>
</dbReference>